<dbReference type="Proteomes" id="UP001227543">
    <property type="component" value="Unassembled WGS sequence"/>
</dbReference>
<evidence type="ECO:0000313" key="2">
    <source>
        <dbReference type="EMBL" id="KAK1498214.1"/>
    </source>
</evidence>
<organism evidence="2 3">
    <name type="scientific">Colletotrichum tamarilloi</name>
    <dbReference type="NCBI Taxonomy" id="1209934"/>
    <lineage>
        <taxon>Eukaryota</taxon>
        <taxon>Fungi</taxon>
        <taxon>Dikarya</taxon>
        <taxon>Ascomycota</taxon>
        <taxon>Pezizomycotina</taxon>
        <taxon>Sordariomycetes</taxon>
        <taxon>Hypocreomycetidae</taxon>
        <taxon>Glomerellales</taxon>
        <taxon>Glomerellaceae</taxon>
        <taxon>Colletotrichum</taxon>
        <taxon>Colletotrichum acutatum species complex</taxon>
    </lineage>
</organism>
<feature type="compositionally biased region" description="Polar residues" evidence="1">
    <location>
        <begin position="146"/>
        <end position="164"/>
    </location>
</feature>
<dbReference type="RefSeq" id="XP_060381831.1">
    <property type="nucleotide sequence ID" value="XM_060523455.1"/>
</dbReference>
<feature type="region of interest" description="Disordered" evidence="1">
    <location>
        <begin position="136"/>
        <end position="189"/>
    </location>
</feature>
<proteinExistence type="predicted"/>
<sequence>IHQPVSDRHAQHRPKKGQRHAPWTLTKHALSRCQTSILHHRTDVELSIKLRKDQAQSTARTIISLDSRPKPRPEPHQRVNEVLLSNRLWEKGLTGQIGLQLRKKEADQESPIVGDLAPIHSHTPPLPLLRITPSQLSRIGRPPSLDTVQNPHSSPFQPSNQSSHGGPGPVSPYAAAVSANARAHTHTHT</sequence>
<comment type="caution">
    <text evidence="2">The sequence shown here is derived from an EMBL/GenBank/DDBJ whole genome shotgun (WGS) entry which is preliminary data.</text>
</comment>
<gene>
    <name evidence="2" type="ORF">CTAM01_07432</name>
</gene>
<dbReference type="EMBL" id="MLFU01000023">
    <property type="protein sequence ID" value="KAK1498214.1"/>
    <property type="molecule type" value="Genomic_DNA"/>
</dbReference>
<feature type="compositionally biased region" description="Basic residues" evidence="1">
    <location>
        <begin position="10"/>
        <end position="19"/>
    </location>
</feature>
<feature type="non-terminal residue" evidence="2">
    <location>
        <position position="1"/>
    </location>
</feature>
<feature type="region of interest" description="Disordered" evidence="1">
    <location>
        <begin position="1"/>
        <end position="21"/>
    </location>
</feature>
<keyword evidence="3" id="KW-1185">Reference proteome</keyword>
<dbReference type="GeneID" id="85407693"/>
<accession>A0ABQ9R8Q0</accession>
<evidence type="ECO:0000313" key="3">
    <source>
        <dbReference type="Proteomes" id="UP001227543"/>
    </source>
</evidence>
<evidence type="ECO:0000256" key="1">
    <source>
        <dbReference type="SAM" id="MobiDB-lite"/>
    </source>
</evidence>
<name>A0ABQ9R8Q0_9PEZI</name>
<reference evidence="2 3" key="1">
    <citation type="submission" date="2016-10" db="EMBL/GenBank/DDBJ databases">
        <title>The genome sequence of Colletotrichum fioriniae PJ7.</title>
        <authorList>
            <person name="Baroncelli R."/>
        </authorList>
    </citation>
    <scope>NUCLEOTIDE SEQUENCE [LARGE SCALE GENOMIC DNA]</scope>
    <source>
        <strain evidence="2 3">Tom-12</strain>
    </source>
</reference>
<protein>
    <submittedName>
        <fullName evidence="2">Uncharacterized protein</fullName>
    </submittedName>
</protein>